<evidence type="ECO:0000259" key="9">
    <source>
        <dbReference type="Pfam" id="PF00534"/>
    </source>
</evidence>
<dbReference type="GO" id="GO:0005978">
    <property type="term" value="P:glycogen biosynthetic process"/>
    <property type="evidence" value="ECO:0007669"/>
    <property type="project" value="UniProtKB-UniRule"/>
</dbReference>
<dbReference type="HAMAP" id="MF_00484">
    <property type="entry name" value="Glycogen_synth"/>
    <property type="match status" value="1"/>
</dbReference>
<comment type="catalytic activity">
    <reaction evidence="1 8">
        <text>[(1-&gt;4)-alpha-D-glucosyl](n) + ADP-alpha-D-glucose = [(1-&gt;4)-alpha-D-glucosyl](n+1) + ADP + H(+)</text>
        <dbReference type="Rhea" id="RHEA:18189"/>
        <dbReference type="Rhea" id="RHEA-COMP:9584"/>
        <dbReference type="Rhea" id="RHEA-COMP:9587"/>
        <dbReference type="ChEBI" id="CHEBI:15378"/>
        <dbReference type="ChEBI" id="CHEBI:15444"/>
        <dbReference type="ChEBI" id="CHEBI:57498"/>
        <dbReference type="ChEBI" id="CHEBI:456216"/>
        <dbReference type="EC" id="2.4.1.21"/>
    </reaction>
</comment>
<dbReference type="AlphaFoldDB" id="A0A1D8AZ34"/>
<dbReference type="KEGG" id="obg:Verru16b_03244"/>
<dbReference type="GO" id="GO:0004373">
    <property type="term" value="F:alpha-1,4-glucan glucosyltransferase (UDP-glucose donor) activity"/>
    <property type="evidence" value="ECO:0007669"/>
    <property type="project" value="InterPro"/>
</dbReference>
<dbReference type="InterPro" id="IPR011835">
    <property type="entry name" value="GS/SS"/>
</dbReference>
<dbReference type="EC" id="2.4.1.21" evidence="8"/>
<comment type="function">
    <text evidence="2 8">Synthesizes alpha-1,4-glucan chains using ADP-glucose.</text>
</comment>
<dbReference type="EMBL" id="CP016094">
    <property type="protein sequence ID" value="AOS46147.1"/>
    <property type="molecule type" value="Genomic_DNA"/>
</dbReference>
<dbReference type="RefSeq" id="WP_069963229.1">
    <property type="nucleotide sequence ID" value="NZ_CP016094.1"/>
</dbReference>
<dbReference type="OrthoDB" id="9808590at2"/>
<dbReference type="InterPro" id="IPR013534">
    <property type="entry name" value="Starch_synth_cat_dom"/>
</dbReference>
<accession>A0A1D8AZ34</accession>
<dbReference type="Pfam" id="PF00534">
    <property type="entry name" value="Glycos_transf_1"/>
    <property type="match status" value="1"/>
</dbReference>
<organism evidence="11 12">
    <name type="scientific">Lacunisphaera limnophila</name>
    <dbReference type="NCBI Taxonomy" id="1838286"/>
    <lineage>
        <taxon>Bacteria</taxon>
        <taxon>Pseudomonadati</taxon>
        <taxon>Verrucomicrobiota</taxon>
        <taxon>Opitutia</taxon>
        <taxon>Opitutales</taxon>
        <taxon>Opitutaceae</taxon>
        <taxon>Lacunisphaera</taxon>
    </lineage>
</organism>
<keyword evidence="5 8" id="KW-0328">Glycosyltransferase</keyword>
<dbReference type="SUPFAM" id="SSF53756">
    <property type="entry name" value="UDP-Glycosyltransferase/glycogen phosphorylase"/>
    <property type="match status" value="1"/>
</dbReference>
<protein>
    <recommendedName>
        <fullName evidence="8">Glycogen synthase</fullName>
        <ecNumber evidence="8">2.4.1.21</ecNumber>
    </recommendedName>
    <alternativeName>
        <fullName evidence="8">Starch [bacterial glycogen] synthase</fullName>
    </alternativeName>
</protein>
<name>A0A1D8AZ34_9BACT</name>
<evidence type="ECO:0000256" key="8">
    <source>
        <dbReference type="HAMAP-Rule" id="MF_00484"/>
    </source>
</evidence>
<comment type="similarity">
    <text evidence="4 8">Belongs to the glycosyltransferase 1 family. Bacterial/plant glycogen synthase subfamily.</text>
</comment>
<sequence length="504" mass="55668">MRIAHAASEVFPYLKTGGLADMVAALTGVLAERGHEVALFMPGYRSVLDGPHFKGAELSHRLKIEMGDSFLPGDVYTLSPRAGLTIYFIGREEFFDRKLPYWTGERDYDDNDARFIYFQKAVTELLRLTDFKADIVHCHDWQTGMLPLFLRDAEQRYGTTLALKTVFTIHNIAYQGIFPRKSFALANLPEELLSIDGLEYYDQMCMMKAGIVFADLVTTVSPRYAQEIQTPEFGNGMDGVIGTRLADLHGFINGIDTAVWNPATDASLPAQFSVENMAGKALCRERLLQEFGWSPKPPAAKRRAGNTNPGLPVAAPANGGFKGPVFGMVCRFTVSKGLDLLLGAEDFFATEDCRLVVLGGGERRYEDAVRALAARHPGKIAVCVRLDEAMSHLVEAGSDFFLMPSLFEPCGLNQMYSQTYGTVPLVSRVGGLVDTVVDVDASPEAGTGIMFPPTQEAFNQALRRALALYADPVKYADVQRRAMRRDFSWKTAVAAYEELYTNAL</sequence>
<evidence type="ECO:0000256" key="6">
    <source>
        <dbReference type="ARBA" id="ARBA00022679"/>
    </source>
</evidence>
<dbReference type="UniPathway" id="UPA00164"/>
<dbReference type="Proteomes" id="UP000095228">
    <property type="component" value="Chromosome"/>
</dbReference>
<evidence type="ECO:0000313" key="12">
    <source>
        <dbReference type="Proteomes" id="UP000095228"/>
    </source>
</evidence>
<evidence type="ECO:0000259" key="10">
    <source>
        <dbReference type="Pfam" id="PF08323"/>
    </source>
</evidence>
<dbReference type="Gene3D" id="3.40.50.2000">
    <property type="entry name" value="Glycogen Phosphorylase B"/>
    <property type="match status" value="2"/>
</dbReference>
<feature type="domain" description="Starch synthase catalytic" evidence="10">
    <location>
        <begin position="2"/>
        <end position="241"/>
    </location>
</feature>
<dbReference type="InterPro" id="IPR001296">
    <property type="entry name" value="Glyco_trans_1"/>
</dbReference>
<keyword evidence="6 8" id="KW-0808">Transferase</keyword>
<evidence type="ECO:0000313" key="11">
    <source>
        <dbReference type="EMBL" id="AOS46147.1"/>
    </source>
</evidence>
<evidence type="ECO:0000256" key="2">
    <source>
        <dbReference type="ARBA" id="ARBA00002764"/>
    </source>
</evidence>
<feature type="domain" description="Glycosyl transferase family 1" evidence="9">
    <location>
        <begin position="323"/>
        <end position="469"/>
    </location>
</feature>
<dbReference type="GO" id="GO:0009011">
    <property type="term" value="F:alpha-1,4-glucan glucosyltransferase (ADP-glucose donor) activity"/>
    <property type="evidence" value="ECO:0007669"/>
    <property type="project" value="UniProtKB-UniRule"/>
</dbReference>
<dbReference type="Pfam" id="PF08323">
    <property type="entry name" value="Glyco_transf_5"/>
    <property type="match status" value="1"/>
</dbReference>
<dbReference type="CDD" id="cd03791">
    <property type="entry name" value="GT5_Glycogen_synthase_DULL1-like"/>
    <property type="match status" value="1"/>
</dbReference>
<gene>
    <name evidence="11" type="primary">glgA1</name>
    <name evidence="8" type="synonym">glgA</name>
    <name evidence="11" type="ORF">Verru16b_03244</name>
</gene>
<keyword evidence="7 8" id="KW-0320">Glycogen biosynthesis</keyword>
<reference evidence="11 12" key="1">
    <citation type="submission" date="2016-06" db="EMBL/GenBank/DDBJ databases">
        <title>Three novel species with peptidoglycan cell walls form the new genus Lacunisphaera gen. nov. in the family Opitutaceae of the verrucomicrobial subdivision 4.</title>
        <authorList>
            <person name="Rast P."/>
            <person name="Gloeckner I."/>
            <person name="Jogler M."/>
            <person name="Boedeker C."/>
            <person name="Jeske O."/>
            <person name="Wiegand S."/>
            <person name="Reinhardt R."/>
            <person name="Schumann P."/>
            <person name="Rohde M."/>
            <person name="Spring S."/>
            <person name="Gloeckner F.O."/>
            <person name="Jogler C."/>
        </authorList>
    </citation>
    <scope>NUCLEOTIDE SEQUENCE [LARGE SCALE GENOMIC DNA]</scope>
    <source>
        <strain evidence="11 12">IG16b</strain>
    </source>
</reference>
<evidence type="ECO:0000256" key="1">
    <source>
        <dbReference type="ARBA" id="ARBA00001478"/>
    </source>
</evidence>
<dbReference type="PATRIC" id="fig|1838286.3.peg.3283"/>
<evidence type="ECO:0000256" key="5">
    <source>
        <dbReference type="ARBA" id="ARBA00022676"/>
    </source>
</evidence>
<dbReference type="PANTHER" id="PTHR45825:SF11">
    <property type="entry name" value="ALPHA AMYLASE DOMAIN-CONTAINING PROTEIN"/>
    <property type="match status" value="1"/>
</dbReference>
<keyword evidence="12" id="KW-1185">Reference proteome</keyword>
<evidence type="ECO:0000256" key="3">
    <source>
        <dbReference type="ARBA" id="ARBA00004964"/>
    </source>
</evidence>
<dbReference type="PANTHER" id="PTHR45825">
    <property type="entry name" value="GRANULE-BOUND STARCH SYNTHASE 1, CHLOROPLASTIC/AMYLOPLASTIC"/>
    <property type="match status" value="1"/>
</dbReference>
<feature type="binding site" evidence="8">
    <location>
        <position position="15"/>
    </location>
    <ligand>
        <name>ADP-alpha-D-glucose</name>
        <dbReference type="ChEBI" id="CHEBI:57498"/>
    </ligand>
</feature>
<evidence type="ECO:0000256" key="7">
    <source>
        <dbReference type="ARBA" id="ARBA00023056"/>
    </source>
</evidence>
<proteinExistence type="inferred from homology"/>
<evidence type="ECO:0000256" key="4">
    <source>
        <dbReference type="ARBA" id="ARBA00010281"/>
    </source>
</evidence>
<comment type="pathway">
    <text evidence="3 8">Glycan biosynthesis; glycogen biosynthesis.</text>
</comment>
<dbReference type="STRING" id="1838286.Verru16b_03244"/>